<gene>
    <name evidence="2" type="ORF">CL176_05025</name>
</gene>
<proteinExistence type="predicted"/>
<evidence type="ECO:0000313" key="2">
    <source>
        <dbReference type="EMBL" id="AXY25414.1"/>
    </source>
</evidence>
<evidence type="ECO:0008006" key="4">
    <source>
        <dbReference type="Google" id="ProtNLM"/>
    </source>
</evidence>
<feature type="transmembrane region" description="Helical" evidence="1">
    <location>
        <begin position="39"/>
        <end position="59"/>
    </location>
</feature>
<keyword evidence="1" id="KW-0472">Membrane</keyword>
<organism evidence="2 3">
    <name type="scientific">Suicoccus acidiformans</name>
    <dbReference type="NCBI Taxonomy" id="2036206"/>
    <lineage>
        <taxon>Bacteria</taxon>
        <taxon>Bacillati</taxon>
        <taxon>Bacillota</taxon>
        <taxon>Bacilli</taxon>
        <taxon>Lactobacillales</taxon>
        <taxon>Aerococcaceae</taxon>
        <taxon>Suicoccus</taxon>
    </lineage>
</organism>
<reference evidence="2 3" key="1">
    <citation type="submission" date="2017-09" db="EMBL/GenBank/DDBJ databases">
        <title>Complete genome sequence of Oxytococcus suis strain ZY16052.</title>
        <authorList>
            <person name="Li F."/>
        </authorList>
    </citation>
    <scope>NUCLEOTIDE SEQUENCE [LARGE SCALE GENOMIC DNA]</scope>
    <source>
        <strain evidence="2 3">ZY16052</strain>
    </source>
</reference>
<keyword evidence="3" id="KW-1185">Reference proteome</keyword>
<keyword evidence="1" id="KW-0812">Transmembrane</keyword>
<dbReference type="KEGG" id="abae:CL176_05025"/>
<feature type="transmembrane region" description="Helical" evidence="1">
    <location>
        <begin position="6"/>
        <end position="27"/>
    </location>
</feature>
<accession>A0A347WK07</accession>
<name>A0A347WK07_9LACT</name>
<feature type="transmembrane region" description="Helical" evidence="1">
    <location>
        <begin position="65"/>
        <end position="84"/>
    </location>
</feature>
<dbReference type="AlphaFoldDB" id="A0A347WK07"/>
<sequence length="90" mass="10414">MLNLLINLMPTMCIILAGYIIIFARSLQKFLGLKRQREIIAIGVTYFLLAILGFLLIYQQIQIGIPIWLILVILLTLALIYFTIQARKHR</sequence>
<keyword evidence="1" id="KW-1133">Transmembrane helix</keyword>
<protein>
    <recommendedName>
        <fullName evidence="4">ABC transporter permease</fullName>
    </recommendedName>
</protein>
<dbReference type="Proteomes" id="UP000263232">
    <property type="component" value="Chromosome"/>
</dbReference>
<dbReference type="RefSeq" id="WP_118990326.1">
    <property type="nucleotide sequence ID" value="NZ_CP023434.1"/>
</dbReference>
<evidence type="ECO:0000256" key="1">
    <source>
        <dbReference type="SAM" id="Phobius"/>
    </source>
</evidence>
<dbReference type="EMBL" id="CP023434">
    <property type="protein sequence ID" value="AXY25414.1"/>
    <property type="molecule type" value="Genomic_DNA"/>
</dbReference>
<evidence type="ECO:0000313" key="3">
    <source>
        <dbReference type="Proteomes" id="UP000263232"/>
    </source>
</evidence>